<dbReference type="SUPFAM" id="SSF54285">
    <property type="entry name" value="MoaD/ThiS"/>
    <property type="match status" value="1"/>
</dbReference>
<dbReference type="InterPro" id="IPR012675">
    <property type="entry name" value="Beta-grasp_dom_sf"/>
</dbReference>
<dbReference type="InterPro" id="IPR003749">
    <property type="entry name" value="ThiS/MoaD-like"/>
</dbReference>
<reference evidence="1 2" key="1">
    <citation type="submission" date="2019-02" db="EMBL/GenBank/DDBJ databases">
        <title>Kribbella capetownensis sp. nov. and Kribbella speibonae sp. nov., isolated from soil.</title>
        <authorList>
            <person name="Curtis S.M."/>
            <person name="Norton I."/>
            <person name="Everest G.J."/>
            <person name="Meyers P.R."/>
        </authorList>
    </citation>
    <scope>NUCLEOTIDE SEQUENCE [LARGE SCALE GENOMIC DNA]</scope>
    <source>
        <strain evidence="1 2">YM53</strain>
    </source>
</reference>
<dbReference type="Pfam" id="PF02597">
    <property type="entry name" value="ThiS"/>
    <property type="match status" value="1"/>
</dbReference>
<dbReference type="Gene3D" id="3.10.20.30">
    <property type="match status" value="1"/>
</dbReference>
<sequence length="79" mass="8125">MPEVTIRYFAAARSAAGESSATADADSIRDLIGTVSTNRPELARVLGICTFLLDGRRADPGTPLHAGAQVDALPPFAGG</sequence>
<comment type="caution">
    <text evidence="1">The sequence shown here is derived from an EMBL/GenBank/DDBJ whole genome shotgun (WGS) entry which is preliminary data.</text>
</comment>
<name>A0A4R0JAT3_9ACTN</name>
<keyword evidence="2" id="KW-1185">Reference proteome</keyword>
<dbReference type="AlphaFoldDB" id="A0A4R0JAT3"/>
<accession>A0A4R0JAT3</accession>
<proteinExistence type="predicted"/>
<dbReference type="InterPro" id="IPR016155">
    <property type="entry name" value="Mopterin_synth/thiamin_S_b"/>
</dbReference>
<gene>
    <name evidence="1" type="ORF">E0H75_37040</name>
</gene>
<organism evidence="1 2">
    <name type="scientific">Kribbella capetownensis</name>
    <dbReference type="NCBI Taxonomy" id="1572659"/>
    <lineage>
        <taxon>Bacteria</taxon>
        <taxon>Bacillati</taxon>
        <taxon>Actinomycetota</taxon>
        <taxon>Actinomycetes</taxon>
        <taxon>Propionibacteriales</taxon>
        <taxon>Kribbellaceae</taxon>
        <taxon>Kribbella</taxon>
    </lineage>
</organism>
<dbReference type="Proteomes" id="UP000293342">
    <property type="component" value="Unassembled WGS sequence"/>
</dbReference>
<protein>
    <submittedName>
        <fullName evidence="1">MoaD/ThiS family protein</fullName>
    </submittedName>
</protein>
<dbReference type="OrthoDB" id="4331766at2"/>
<dbReference type="RefSeq" id="WP_131518384.1">
    <property type="nucleotide sequence ID" value="NZ_SJKD01000011.1"/>
</dbReference>
<dbReference type="EMBL" id="SJKD01000011">
    <property type="protein sequence ID" value="TCC43893.1"/>
    <property type="molecule type" value="Genomic_DNA"/>
</dbReference>
<evidence type="ECO:0000313" key="2">
    <source>
        <dbReference type="Proteomes" id="UP000293342"/>
    </source>
</evidence>
<evidence type="ECO:0000313" key="1">
    <source>
        <dbReference type="EMBL" id="TCC43893.1"/>
    </source>
</evidence>